<evidence type="ECO:0000313" key="1">
    <source>
        <dbReference type="EMBL" id="CPR15481.1"/>
    </source>
</evidence>
<reference evidence="2" key="1">
    <citation type="submission" date="2015-02" db="EMBL/GenBank/DDBJ databases">
        <authorList>
            <person name="Chooi Y.-H."/>
        </authorList>
    </citation>
    <scope>NUCLEOTIDE SEQUENCE [LARGE SCALE GENOMIC DNA]</scope>
    <source>
        <strain evidence="2">strain Y</strain>
    </source>
</reference>
<proteinExistence type="predicted"/>
<protein>
    <submittedName>
        <fullName evidence="1">Uncharacterized protein</fullName>
    </submittedName>
</protein>
<gene>
    <name evidence="1" type="ORF">YBN1229_v1_0378</name>
</gene>
<dbReference type="AlphaFoldDB" id="A0A0D6JAA0"/>
<dbReference type="KEGG" id="fil:BN1229_v1_0373"/>
<dbReference type="KEGG" id="fiy:BN1229_v1_0378"/>
<dbReference type="EMBL" id="LN829119">
    <property type="protein sequence ID" value="CPR15481.1"/>
    <property type="molecule type" value="Genomic_DNA"/>
</dbReference>
<organism evidence="1 2">
    <name type="scientific">Candidatus Filomicrobium marinum</name>
    <dbReference type="NCBI Taxonomy" id="1608628"/>
    <lineage>
        <taxon>Bacteria</taxon>
        <taxon>Pseudomonadati</taxon>
        <taxon>Pseudomonadota</taxon>
        <taxon>Alphaproteobacteria</taxon>
        <taxon>Hyphomicrobiales</taxon>
        <taxon>Hyphomicrobiaceae</taxon>
        <taxon>Filomicrobium</taxon>
    </lineage>
</organism>
<dbReference type="Proteomes" id="UP000033187">
    <property type="component" value="Chromosome 1"/>
</dbReference>
<evidence type="ECO:0000313" key="2">
    <source>
        <dbReference type="Proteomes" id="UP000033187"/>
    </source>
</evidence>
<sequence>MYAVVPGPYPIQRVVIATCAKHAYRIASSDFISGARDMPQTDAWIAVSSLIKGLQEAGELYSRFMSYHNEDSYGAGNYLREQCEIAVIALETFRRDFDRSLPKEAANRIDSFLGSRLARAAKDASTAQRGARGALVGLAAVEAEITYILHGRQEQIRARSERAFLLLQRTLAVDGDVQRRWKEAHKGGEVACERLGSLVLLSQGIYAFKVDAIGARTDLVFSEPPDESLLFRSVEGLVLTEWKVADAANAIARFKEARIQADLYKVGPLAGLELTGYRYLVVVSQKALPHTSIPADETSTSGITYRHVNIVVEPEVPSRAAKK</sequence>
<accession>A0A0D6JAA0</accession>
<keyword evidence="2" id="KW-1185">Reference proteome</keyword>
<name>A0A0D6JAA0_9HYPH</name>